<keyword evidence="5" id="KW-0732">Signal</keyword>
<dbReference type="PANTHER" id="PTHR11407:SF63">
    <property type="entry name" value="LYSOZYME C"/>
    <property type="match status" value="1"/>
</dbReference>
<keyword evidence="2" id="KW-0081">Bacteriolytic enzyme</keyword>
<evidence type="ECO:0000259" key="6">
    <source>
        <dbReference type="PROSITE" id="PS00128"/>
    </source>
</evidence>
<dbReference type="Gene3D" id="1.10.530.10">
    <property type="match status" value="1"/>
</dbReference>
<dbReference type="InterPro" id="IPR001916">
    <property type="entry name" value="Glyco_hydro_22"/>
</dbReference>
<dbReference type="OrthoDB" id="17373at2759"/>
<dbReference type="SUPFAM" id="SSF53955">
    <property type="entry name" value="Lysozyme-like"/>
    <property type="match status" value="1"/>
</dbReference>
<dbReference type="EC" id="3.2.1.17" evidence="1"/>
<evidence type="ECO:0000313" key="7">
    <source>
        <dbReference type="Proteomes" id="UP000515129"/>
    </source>
</evidence>
<dbReference type="PROSITE" id="PS00128">
    <property type="entry name" value="GLYCOSYL_HYDROL_F22_1"/>
    <property type="match status" value="1"/>
</dbReference>
<keyword evidence="3" id="KW-1015">Disulfide bond</keyword>
<evidence type="ECO:0000256" key="5">
    <source>
        <dbReference type="SAM" id="SignalP"/>
    </source>
</evidence>
<dbReference type="AlphaFoldDB" id="A0A6P6PC32"/>
<dbReference type="GO" id="GO:0042742">
    <property type="term" value="P:defense response to bacterium"/>
    <property type="evidence" value="ECO:0007669"/>
    <property type="project" value="UniProtKB-KW"/>
</dbReference>
<feature type="compositionally biased region" description="Basic and acidic residues" evidence="4">
    <location>
        <begin position="123"/>
        <end position="134"/>
    </location>
</feature>
<reference evidence="8" key="1">
    <citation type="submission" date="2025-08" db="UniProtKB">
        <authorList>
            <consortium name="RefSeq"/>
        </authorList>
    </citation>
    <scope>IDENTIFICATION</scope>
    <source>
        <strain evidence="8">Wakin</strain>
        <tissue evidence="8">Muscle</tissue>
    </source>
</reference>
<organism evidence="7 8">
    <name type="scientific">Carassius auratus</name>
    <name type="common">Goldfish</name>
    <dbReference type="NCBI Taxonomy" id="7957"/>
    <lineage>
        <taxon>Eukaryota</taxon>
        <taxon>Metazoa</taxon>
        <taxon>Chordata</taxon>
        <taxon>Craniata</taxon>
        <taxon>Vertebrata</taxon>
        <taxon>Euteleostomi</taxon>
        <taxon>Actinopterygii</taxon>
        <taxon>Neopterygii</taxon>
        <taxon>Teleostei</taxon>
        <taxon>Ostariophysi</taxon>
        <taxon>Cypriniformes</taxon>
        <taxon>Cyprinidae</taxon>
        <taxon>Cyprininae</taxon>
        <taxon>Carassius</taxon>
    </lineage>
</organism>
<dbReference type="InterPro" id="IPR019799">
    <property type="entry name" value="Glyco_hydro_22_CS"/>
</dbReference>
<gene>
    <name evidence="8" type="primary">LOC113097580</name>
</gene>
<feature type="compositionally biased region" description="Basic residues" evidence="4">
    <location>
        <begin position="142"/>
        <end position="154"/>
    </location>
</feature>
<evidence type="ECO:0000256" key="4">
    <source>
        <dbReference type="SAM" id="MobiDB-lite"/>
    </source>
</evidence>
<dbReference type="GO" id="GO:0003796">
    <property type="term" value="F:lysozyme activity"/>
    <property type="evidence" value="ECO:0007669"/>
    <property type="project" value="UniProtKB-EC"/>
</dbReference>
<sequence>MKVKMLAVLALVLLVSSATEGRILSKCELKSQLEAALRGNQGGNGSATLTNGPGNVTVPENVTVPKNVTVPGNTTVPDNTTANPLIAQIVCSVEHVSKFDTSLVTTIQEDPRSPVRPPVRPPPRPEQRPNERPGGRPGRPGGRGKRSHGAAHGHHSSESSESSEENVITRLFGIFQLSDRVACDSGSGQSLNICNMSCRALTDDDIRDDITCLKTLLDSARNAPVSVFASPPRKTPLVVLSVNECRGVNPAQYFAECP</sequence>
<accession>A0A6P6PC32</accession>
<dbReference type="PROSITE" id="PS51348">
    <property type="entry name" value="GLYCOSYL_HYDROL_F22_2"/>
    <property type="match status" value="1"/>
</dbReference>
<dbReference type="RefSeq" id="XP_026118613.1">
    <property type="nucleotide sequence ID" value="XM_026262828.1"/>
</dbReference>
<dbReference type="KEGG" id="caua:113097580"/>
<evidence type="ECO:0000313" key="8">
    <source>
        <dbReference type="RefSeq" id="XP_026118613.1"/>
    </source>
</evidence>
<dbReference type="GO" id="GO:0031640">
    <property type="term" value="P:killing of cells of another organism"/>
    <property type="evidence" value="ECO:0007669"/>
    <property type="project" value="UniProtKB-KW"/>
</dbReference>
<feature type="domain" description="Glycosyl hydrolases family 22 (GH22)" evidence="6">
    <location>
        <begin position="194"/>
        <end position="212"/>
    </location>
</feature>
<feature type="region of interest" description="Disordered" evidence="4">
    <location>
        <begin position="104"/>
        <end position="164"/>
    </location>
</feature>
<dbReference type="Pfam" id="PF00062">
    <property type="entry name" value="Lys"/>
    <property type="match status" value="1"/>
</dbReference>
<evidence type="ECO:0000256" key="3">
    <source>
        <dbReference type="ARBA" id="ARBA00023157"/>
    </source>
</evidence>
<dbReference type="Proteomes" id="UP000515129">
    <property type="component" value="Unplaced"/>
</dbReference>
<protein>
    <recommendedName>
        <fullName evidence="1">lysozyme</fullName>
        <ecNumber evidence="1">3.2.1.17</ecNumber>
    </recommendedName>
</protein>
<dbReference type="PANTHER" id="PTHR11407">
    <property type="entry name" value="LYSOZYME C"/>
    <property type="match status" value="1"/>
</dbReference>
<feature type="chain" id="PRO_5027762255" description="lysozyme" evidence="5">
    <location>
        <begin position="22"/>
        <end position="258"/>
    </location>
</feature>
<proteinExistence type="predicted"/>
<keyword evidence="7" id="KW-1185">Reference proteome</keyword>
<keyword evidence="2" id="KW-0929">Antimicrobial</keyword>
<dbReference type="GeneID" id="113097580"/>
<dbReference type="InterPro" id="IPR023346">
    <property type="entry name" value="Lysozyme-like_dom_sf"/>
</dbReference>
<evidence type="ECO:0000256" key="2">
    <source>
        <dbReference type="ARBA" id="ARBA00022638"/>
    </source>
</evidence>
<name>A0A6P6PC32_CARAU</name>
<feature type="signal peptide" evidence="5">
    <location>
        <begin position="1"/>
        <end position="21"/>
    </location>
</feature>
<evidence type="ECO:0000256" key="1">
    <source>
        <dbReference type="ARBA" id="ARBA00012732"/>
    </source>
</evidence>